<gene>
    <name evidence="4" type="ORF">GCM10008023_34440</name>
</gene>
<evidence type="ECO:0000313" key="5">
    <source>
        <dbReference type="Proteomes" id="UP000652430"/>
    </source>
</evidence>
<evidence type="ECO:0000256" key="3">
    <source>
        <dbReference type="SAM" id="SignalP"/>
    </source>
</evidence>
<reference evidence="5" key="1">
    <citation type="journal article" date="2019" name="Int. J. Syst. Evol. Microbiol.">
        <title>The Global Catalogue of Microorganisms (GCM) 10K type strain sequencing project: providing services to taxonomists for standard genome sequencing and annotation.</title>
        <authorList>
            <consortium name="The Broad Institute Genomics Platform"/>
            <consortium name="The Broad Institute Genome Sequencing Center for Infectious Disease"/>
            <person name="Wu L."/>
            <person name="Ma J."/>
        </authorList>
    </citation>
    <scope>NUCLEOTIDE SEQUENCE [LARGE SCALE GENOMIC DNA]</scope>
    <source>
        <strain evidence="5">CGMCC 1.8957</strain>
    </source>
</reference>
<accession>A0ABQ3LQL6</accession>
<evidence type="ECO:0000256" key="2">
    <source>
        <dbReference type="ARBA" id="ARBA00023136"/>
    </source>
</evidence>
<evidence type="ECO:0000256" key="1">
    <source>
        <dbReference type="ARBA" id="ARBA00004370"/>
    </source>
</evidence>
<dbReference type="Proteomes" id="UP000652430">
    <property type="component" value="Unassembled WGS sequence"/>
</dbReference>
<comment type="caution">
    <text evidence="4">The sequence shown here is derived from an EMBL/GenBank/DDBJ whole genome shotgun (WGS) entry which is preliminary data.</text>
</comment>
<dbReference type="PANTHER" id="PTHR35603:SF2">
    <property type="entry name" value="OUTER MEMBRANE LIPOPROTEIN"/>
    <property type="match status" value="1"/>
</dbReference>
<keyword evidence="5" id="KW-1185">Reference proteome</keyword>
<keyword evidence="2" id="KW-0472">Membrane</keyword>
<keyword evidence="3" id="KW-0732">Signal</keyword>
<feature type="chain" id="PRO_5045358971" description="17 kDa surface antigen" evidence="3">
    <location>
        <begin position="28"/>
        <end position="132"/>
    </location>
</feature>
<organism evidence="4 5">
    <name type="scientific">Sphingomonas glacialis</name>
    <dbReference type="NCBI Taxonomy" id="658225"/>
    <lineage>
        <taxon>Bacteria</taxon>
        <taxon>Pseudomonadati</taxon>
        <taxon>Pseudomonadota</taxon>
        <taxon>Alphaproteobacteria</taxon>
        <taxon>Sphingomonadales</taxon>
        <taxon>Sphingomonadaceae</taxon>
        <taxon>Sphingomonas</taxon>
    </lineage>
</organism>
<dbReference type="PANTHER" id="PTHR35603">
    <property type="match status" value="1"/>
</dbReference>
<sequence length="132" mass="14035">MLKQKFALTALAAAAILPMAVAAPAQAQRYGYNDRAQYERNYDYDRAQYQRSDTGGYTDGRVYRGYARRNYQDCRRSSGTTGLIAGGAGGAVLGSVLGGGTLGTILGAVGGGLLGKSLDQKHDRSQNYRNGC</sequence>
<feature type="signal peptide" evidence="3">
    <location>
        <begin position="1"/>
        <end position="27"/>
    </location>
</feature>
<proteinExistence type="predicted"/>
<dbReference type="RefSeq" id="WP_229839474.1">
    <property type="nucleotide sequence ID" value="NZ_BNAQ01000006.1"/>
</dbReference>
<dbReference type="InterPro" id="IPR051407">
    <property type="entry name" value="Bact_OM_lipoprot/Surf_antigen"/>
</dbReference>
<name>A0ABQ3LQL6_9SPHN</name>
<evidence type="ECO:0000313" key="4">
    <source>
        <dbReference type="EMBL" id="GHH23457.1"/>
    </source>
</evidence>
<dbReference type="EMBL" id="BNAQ01000006">
    <property type="protein sequence ID" value="GHH23457.1"/>
    <property type="molecule type" value="Genomic_DNA"/>
</dbReference>
<comment type="subcellular location">
    <subcellularLocation>
        <location evidence="1">Membrane</location>
    </subcellularLocation>
</comment>
<protein>
    <recommendedName>
        <fullName evidence="6">17 kDa surface antigen</fullName>
    </recommendedName>
</protein>
<evidence type="ECO:0008006" key="6">
    <source>
        <dbReference type="Google" id="ProtNLM"/>
    </source>
</evidence>